<protein>
    <submittedName>
        <fullName evidence="1">Uncharacterized protein</fullName>
    </submittedName>
</protein>
<dbReference type="Proteomes" id="UP000621492">
    <property type="component" value="Unassembled WGS sequence"/>
</dbReference>
<reference evidence="1" key="2">
    <citation type="submission" date="2020-09" db="EMBL/GenBank/DDBJ databases">
        <authorList>
            <person name="Sun Q."/>
            <person name="Zhou Y."/>
        </authorList>
    </citation>
    <scope>NUCLEOTIDE SEQUENCE</scope>
    <source>
        <strain evidence="1">CGMCC 1.15454</strain>
    </source>
</reference>
<gene>
    <name evidence="1" type="ORF">GCM10011409_27380</name>
</gene>
<proteinExistence type="predicted"/>
<accession>A0A9W5TYK3</accession>
<dbReference type="AlphaFoldDB" id="A0A9W5TYK3"/>
<dbReference type="EMBL" id="BMJD01000022">
    <property type="protein sequence ID" value="GGB48359.1"/>
    <property type="molecule type" value="Genomic_DNA"/>
</dbReference>
<dbReference type="RefSeq" id="WP_088052283.1">
    <property type="nucleotide sequence ID" value="NZ_BMJD01000022.1"/>
</dbReference>
<sequence length="68" mass="7681">MACLSIFQDANRIYCIIGKNGQRIQYRMKLRAAIICQLAHENKTVHQVAENLGMTVKAVERSSFTPSI</sequence>
<comment type="caution">
    <text evidence="1">The sequence shown here is derived from an EMBL/GenBank/DDBJ whole genome shotgun (WGS) entry which is preliminary data.</text>
</comment>
<reference evidence="1" key="1">
    <citation type="journal article" date="2014" name="Int. J. Syst. Evol. Microbiol.">
        <title>Complete genome sequence of Corynebacterium casei LMG S-19264T (=DSM 44701T), isolated from a smear-ripened cheese.</title>
        <authorList>
            <consortium name="US DOE Joint Genome Institute (JGI-PGF)"/>
            <person name="Walter F."/>
            <person name="Albersmeier A."/>
            <person name="Kalinowski J."/>
            <person name="Ruckert C."/>
        </authorList>
    </citation>
    <scope>NUCLEOTIDE SEQUENCE</scope>
    <source>
        <strain evidence="1">CGMCC 1.15454</strain>
    </source>
</reference>
<organism evidence="1 2">
    <name type="scientific">Lentibacillus populi</name>
    <dbReference type="NCBI Taxonomy" id="1827502"/>
    <lineage>
        <taxon>Bacteria</taxon>
        <taxon>Bacillati</taxon>
        <taxon>Bacillota</taxon>
        <taxon>Bacilli</taxon>
        <taxon>Bacillales</taxon>
        <taxon>Bacillaceae</taxon>
        <taxon>Lentibacillus</taxon>
    </lineage>
</organism>
<evidence type="ECO:0000313" key="2">
    <source>
        <dbReference type="Proteomes" id="UP000621492"/>
    </source>
</evidence>
<name>A0A9W5TYK3_9BACI</name>
<keyword evidence="2" id="KW-1185">Reference proteome</keyword>
<evidence type="ECO:0000313" key="1">
    <source>
        <dbReference type="EMBL" id="GGB48359.1"/>
    </source>
</evidence>